<proteinExistence type="predicted"/>
<feature type="chain" id="PRO_5022693582" evidence="1">
    <location>
        <begin position="23"/>
        <end position="253"/>
    </location>
</feature>
<gene>
    <name evidence="2" type="ORF">LSINAPIS_LOCUS4100</name>
</gene>
<organism evidence="2 3">
    <name type="scientific">Leptidea sinapis</name>
    <dbReference type="NCBI Taxonomy" id="189913"/>
    <lineage>
        <taxon>Eukaryota</taxon>
        <taxon>Metazoa</taxon>
        <taxon>Ecdysozoa</taxon>
        <taxon>Arthropoda</taxon>
        <taxon>Hexapoda</taxon>
        <taxon>Insecta</taxon>
        <taxon>Pterygota</taxon>
        <taxon>Neoptera</taxon>
        <taxon>Endopterygota</taxon>
        <taxon>Lepidoptera</taxon>
        <taxon>Glossata</taxon>
        <taxon>Ditrysia</taxon>
        <taxon>Papilionoidea</taxon>
        <taxon>Pieridae</taxon>
        <taxon>Dismorphiinae</taxon>
        <taxon>Leptidea</taxon>
    </lineage>
</organism>
<evidence type="ECO:0000256" key="1">
    <source>
        <dbReference type="SAM" id="SignalP"/>
    </source>
</evidence>
<dbReference type="InterPro" id="IPR038606">
    <property type="entry name" value="To_sf"/>
</dbReference>
<dbReference type="EMBL" id="FZQP02001048">
    <property type="protein sequence ID" value="VVC91429.1"/>
    <property type="molecule type" value="Genomic_DNA"/>
</dbReference>
<keyword evidence="1" id="KW-0732">Signal</keyword>
<dbReference type="Gene3D" id="3.15.10.30">
    <property type="entry name" value="Haemolymph juvenile hormone binding protein"/>
    <property type="match status" value="1"/>
</dbReference>
<evidence type="ECO:0000313" key="3">
    <source>
        <dbReference type="Proteomes" id="UP000324832"/>
    </source>
</evidence>
<sequence length="253" mass="28925">MDLNLNRFAICLIIICAKLSESQRISFRRYDIVPTNPPLPFPACRADDIECLRRGFRTFFFLMNEGHMGMHRIDPLILNSVSVAVPNEQVSFVLRKVNVTGATWSKLSDRKFNNQNGKNSVRLISDLHVTGVITMRLSRNIEPAVAFITMDFDNVESNITYSWYGQRGYDNEDYIVIGQERIAVRNSKTPLFFLQPGGSRDSFAIEQVMLSKTAILDHLANEITVALMHAVVDNFRIFAATVPVKNYYIYNYK</sequence>
<dbReference type="Proteomes" id="UP000324832">
    <property type="component" value="Unassembled WGS sequence"/>
</dbReference>
<keyword evidence="3" id="KW-1185">Reference proteome</keyword>
<evidence type="ECO:0000313" key="2">
    <source>
        <dbReference type="EMBL" id="VVC91429.1"/>
    </source>
</evidence>
<name>A0A5E4Q1V5_9NEOP</name>
<reference evidence="2 3" key="1">
    <citation type="submission" date="2017-07" db="EMBL/GenBank/DDBJ databases">
        <authorList>
            <person name="Talla V."/>
            <person name="Backstrom N."/>
        </authorList>
    </citation>
    <scope>NUCLEOTIDE SEQUENCE [LARGE SCALE GENOMIC DNA]</scope>
</reference>
<feature type="signal peptide" evidence="1">
    <location>
        <begin position="1"/>
        <end position="22"/>
    </location>
</feature>
<accession>A0A5E4Q1V5</accession>
<protein>
    <submittedName>
        <fullName evidence="2">Uncharacterized protein</fullName>
    </submittedName>
</protein>
<dbReference type="AlphaFoldDB" id="A0A5E4Q1V5"/>